<name>A0ABM1EWW7_PRICU</name>
<dbReference type="GeneID" id="106816578"/>
<proteinExistence type="predicted"/>
<evidence type="ECO:0000313" key="3">
    <source>
        <dbReference type="RefSeq" id="XP_014676688.1"/>
    </source>
</evidence>
<evidence type="ECO:0000256" key="1">
    <source>
        <dbReference type="SAM" id="Phobius"/>
    </source>
</evidence>
<protein>
    <submittedName>
        <fullName evidence="3">Uncharacterized protein LOC106816578</fullName>
    </submittedName>
</protein>
<keyword evidence="1" id="KW-0812">Transmembrane</keyword>
<gene>
    <name evidence="3" type="primary">LOC106816578</name>
</gene>
<sequence length="108" mass="12385">MCSALLCRCCPAVWASRTSTFSRLCRIDWLGNFRVVLSYNVLFAGATVLCLVTTFTATVRRELYVRLGFEHISRLKHEQWVRLPFNRLHDLGAKSMRSMAATTDLKLD</sequence>
<keyword evidence="2" id="KW-1185">Reference proteome</keyword>
<evidence type="ECO:0000313" key="2">
    <source>
        <dbReference type="Proteomes" id="UP000695022"/>
    </source>
</evidence>
<organism evidence="2 3">
    <name type="scientific">Priapulus caudatus</name>
    <name type="common">Priapulid worm</name>
    <dbReference type="NCBI Taxonomy" id="37621"/>
    <lineage>
        <taxon>Eukaryota</taxon>
        <taxon>Metazoa</taxon>
        <taxon>Ecdysozoa</taxon>
        <taxon>Scalidophora</taxon>
        <taxon>Priapulida</taxon>
        <taxon>Priapulimorpha</taxon>
        <taxon>Priapulimorphida</taxon>
        <taxon>Priapulidae</taxon>
        <taxon>Priapulus</taxon>
    </lineage>
</organism>
<dbReference type="Proteomes" id="UP000695022">
    <property type="component" value="Unplaced"/>
</dbReference>
<dbReference type="InterPro" id="IPR008075">
    <property type="entry name" value="LIMR"/>
</dbReference>
<accession>A0ABM1EWW7</accession>
<reference evidence="3" key="1">
    <citation type="submission" date="2025-08" db="UniProtKB">
        <authorList>
            <consortium name="RefSeq"/>
        </authorList>
    </citation>
    <scope>IDENTIFICATION</scope>
</reference>
<dbReference type="PANTHER" id="PTHR12625">
    <property type="entry name" value="LIPOCALIN-1 INTERACTING MEMBRANE RECEPTOR LIMR"/>
    <property type="match status" value="1"/>
</dbReference>
<feature type="transmembrane region" description="Helical" evidence="1">
    <location>
        <begin position="39"/>
        <end position="59"/>
    </location>
</feature>
<dbReference type="RefSeq" id="XP_014676688.1">
    <property type="nucleotide sequence ID" value="XM_014821202.1"/>
</dbReference>
<keyword evidence="1" id="KW-1133">Transmembrane helix</keyword>
<dbReference type="PANTHER" id="PTHR12625:SF0">
    <property type="entry name" value="PROTEIN LILIPOD"/>
    <property type="match status" value="1"/>
</dbReference>
<keyword evidence="1" id="KW-0472">Membrane</keyword>